<name>A0A5M4B4J8_9BACT</name>
<protein>
    <submittedName>
        <fullName evidence="2">Uncharacterized protein</fullName>
    </submittedName>
</protein>
<organism evidence="2 3">
    <name type="scientific">Prolixibacter bellariivorans</name>
    <dbReference type="NCBI Taxonomy" id="314319"/>
    <lineage>
        <taxon>Bacteria</taxon>
        <taxon>Pseudomonadati</taxon>
        <taxon>Bacteroidota</taxon>
        <taxon>Bacteroidia</taxon>
        <taxon>Marinilabiliales</taxon>
        <taxon>Prolixibacteraceae</taxon>
        <taxon>Prolixibacter</taxon>
    </lineage>
</organism>
<keyword evidence="1" id="KW-0812">Transmembrane</keyword>
<keyword evidence="1" id="KW-1133">Transmembrane helix</keyword>
<dbReference type="Proteomes" id="UP000391834">
    <property type="component" value="Unassembled WGS sequence"/>
</dbReference>
<dbReference type="AlphaFoldDB" id="A0A5M4B4J8"/>
<evidence type="ECO:0000256" key="1">
    <source>
        <dbReference type="SAM" id="Phobius"/>
    </source>
</evidence>
<comment type="caution">
    <text evidence="2">The sequence shown here is derived from an EMBL/GenBank/DDBJ whole genome shotgun (WGS) entry which is preliminary data.</text>
</comment>
<keyword evidence="3" id="KW-1185">Reference proteome</keyword>
<dbReference type="RefSeq" id="WP_025865469.1">
    <property type="nucleotide sequence ID" value="NZ_BLAX01000001.1"/>
</dbReference>
<accession>A0A5M4B4J8</accession>
<gene>
    <name evidence="2" type="ORF">PbJCM13498_39450</name>
</gene>
<dbReference type="EMBL" id="BLAX01000001">
    <property type="protein sequence ID" value="GET35082.1"/>
    <property type="molecule type" value="Genomic_DNA"/>
</dbReference>
<proteinExistence type="predicted"/>
<feature type="transmembrane region" description="Helical" evidence="1">
    <location>
        <begin position="79"/>
        <end position="101"/>
    </location>
</feature>
<feature type="transmembrane region" description="Helical" evidence="1">
    <location>
        <begin position="50"/>
        <end position="67"/>
    </location>
</feature>
<feature type="transmembrane region" description="Helical" evidence="1">
    <location>
        <begin position="9"/>
        <end position="30"/>
    </location>
</feature>
<evidence type="ECO:0000313" key="3">
    <source>
        <dbReference type="Proteomes" id="UP000391834"/>
    </source>
</evidence>
<sequence>MKRLIKKYSILLISAIILSHLLTGIILTVWPNLLTTELPGGGTSTLGNGYLISALDYLINVVFIILLTKEMNKENIKSIPLLILTFFSSLLGVIFFLFIVAQQKLNIITANTYD</sequence>
<reference evidence="2 3" key="1">
    <citation type="submission" date="2019-10" db="EMBL/GenBank/DDBJ databases">
        <title>Prolixibacter strains distinguished by the presence of nitrate reductase genes were adept at nitrate-dependent anaerobic corrosion of metallic iron and carbon steel.</title>
        <authorList>
            <person name="Iino T."/>
            <person name="Shono N."/>
            <person name="Ito K."/>
            <person name="Nakamura R."/>
            <person name="Sueoka K."/>
            <person name="Harayama S."/>
            <person name="Ohkuma M."/>
        </authorList>
    </citation>
    <scope>NUCLEOTIDE SEQUENCE [LARGE SCALE GENOMIC DNA]</scope>
    <source>
        <strain evidence="2 3">JCM 13498</strain>
    </source>
</reference>
<evidence type="ECO:0000313" key="2">
    <source>
        <dbReference type="EMBL" id="GET35082.1"/>
    </source>
</evidence>
<keyword evidence="1" id="KW-0472">Membrane</keyword>
<dbReference type="OrthoDB" id="9907782at2"/>